<feature type="coiled-coil region" evidence="1">
    <location>
        <begin position="82"/>
        <end position="109"/>
    </location>
</feature>
<accession>K9GNY7</accession>
<feature type="region of interest" description="Disordered" evidence="2">
    <location>
        <begin position="1"/>
        <end position="30"/>
    </location>
</feature>
<keyword evidence="4" id="KW-1185">Reference proteome</keyword>
<keyword evidence="1" id="KW-0175">Coiled coil</keyword>
<dbReference type="STRING" id="1170229.K9GNY7"/>
<protein>
    <submittedName>
        <fullName evidence="3">Uncharacterized protein</fullName>
    </submittedName>
</protein>
<dbReference type="InParanoid" id="K9GNY7"/>
<evidence type="ECO:0000313" key="3">
    <source>
        <dbReference type="EMBL" id="EKV16383.1"/>
    </source>
</evidence>
<name>K9GNY7_PEND2</name>
<evidence type="ECO:0000256" key="2">
    <source>
        <dbReference type="SAM" id="MobiDB-lite"/>
    </source>
</evidence>
<dbReference type="AlphaFoldDB" id="K9GNY7"/>
<dbReference type="Proteomes" id="UP000009882">
    <property type="component" value="Unassembled WGS sequence"/>
</dbReference>
<evidence type="ECO:0000313" key="4">
    <source>
        <dbReference type="Proteomes" id="UP000009882"/>
    </source>
</evidence>
<feature type="region of interest" description="Disordered" evidence="2">
    <location>
        <begin position="130"/>
        <end position="158"/>
    </location>
</feature>
<dbReference type="eggNOG" id="KOG1075">
    <property type="taxonomic scope" value="Eukaryota"/>
</dbReference>
<gene>
    <name evidence="3" type="ORF">PDIG_20990</name>
</gene>
<dbReference type="HOGENOM" id="CLU_652287_0_0_1"/>
<dbReference type="OrthoDB" id="4509841at2759"/>
<reference evidence="4" key="1">
    <citation type="journal article" date="2012" name="BMC Genomics">
        <title>Genome sequence of the necrotrophic fungus Penicillium digitatum, the main postharvest pathogen of citrus.</title>
        <authorList>
            <person name="Marcet-Houben M."/>
            <person name="Ballester A.-R."/>
            <person name="de la Fuente B."/>
            <person name="Harries E."/>
            <person name="Marcos J.F."/>
            <person name="Gonzalez-Candelas L."/>
            <person name="Gabaldon T."/>
        </authorList>
    </citation>
    <scope>NUCLEOTIDE SEQUENCE [LARGE SCALE GENOMIC DNA]</scope>
    <source>
        <strain evidence="4">PHI26 / CECT 20796</strain>
    </source>
</reference>
<proteinExistence type="predicted"/>
<evidence type="ECO:0000256" key="1">
    <source>
        <dbReference type="SAM" id="Coils"/>
    </source>
</evidence>
<dbReference type="EMBL" id="AKCT01000100">
    <property type="protein sequence ID" value="EKV16383.1"/>
    <property type="molecule type" value="Genomic_DNA"/>
</dbReference>
<sequence>MAGVGGGRKPDSPPETEFSRAPPKKPRNHFGTMNELARGAREVLNAMENDGVGELYIINFVKAVEQFALNSPMGEKPQVQAMEKVQQALNRLDQRMENIEKATAAATAAAPSAPTSSNDSATFWARLQKWGQGTGSGPPRPSRGPAARFHLPPGDTRETLRRRTPREIVEQAERTRETAARRKMSAPLGGGCYFVAAKVLPSGDVKMTVNSASGAELLRTHVEWLKAFGPAAHVRKPTWGVVARGIDTKTMQLTPESMGGLAKELIRQNSHSWGGSRDNVEILHLGWLIKPGKRREGSIVIEFTDPVVANHAITQGTLWQHQVHQTTRFCREGLFERVPMRPLREGTPDLGVPKAR</sequence>
<comment type="caution">
    <text evidence="3">The sequence shown here is derived from an EMBL/GenBank/DDBJ whole genome shotgun (WGS) entry which is preliminary data.</text>
</comment>
<organism evidence="3 4">
    <name type="scientific">Penicillium digitatum (strain PHI26 / CECT 20796)</name>
    <name type="common">Green mold</name>
    <dbReference type="NCBI Taxonomy" id="1170229"/>
    <lineage>
        <taxon>Eukaryota</taxon>
        <taxon>Fungi</taxon>
        <taxon>Dikarya</taxon>
        <taxon>Ascomycota</taxon>
        <taxon>Pezizomycotina</taxon>
        <taxon>Eurotiomycetes</taxon>
        <taxon>Eurotiomycetidae</taxon>
        <taxon>Eurotiales</taxon>
        <taxon>Aspergillaceae</taxon>
        <taxon>Penicillium</taxon>
    </lineage>
</organism>